<keyword evidence="1" id="KW-0472">Membrane</keyword>
<protein>
    <submittedName>
        <fullName evidence="2">Uncharacterized protein</fullName>
    </submittedName>
</protein>
<proteinExistence type="predicted"/>
<keyword evidence="1" id="KW-0812">Transmembrane</keyword>
<name>A0A0A8YGJ5_ARUDO</name>
<evidence type="ECO:0000256" key="1">
    <source>
        <dbReference type="SAM" id="Phobius"/>
    </source>
</evidence>
<dbReference type="EMBL" id="GBRH01272451">
    <property type="protein sequence ID" value="JAD25444.1"/>
    <property type="molecule type" value="Transcribed_RNA"/>
</dbReference>
<accession>A0A0A8YGJ5</accession>
<feature type="transmembrane region" description="Helical" evidence="1">
    <location>
        <begin position="12"/>
        <end position="35"/>
    </location>
</feature>
<sequence length="36" mass="4264">MVSLVPSMWFSYWTCLLNLVLIARAEYLAAIFQIYH</sequence>
<evidence type="ECO:0000313" key="2">
    <source>
        <dbReference type="EMBL" id="JAD25444.1"/>
    </source>
</evidence>
<organism evidence="2">
    <name type="scientific">Arundo donax</name>
    <name type="common">Giant reed</name>
    <name type="synonym">Donax arundinaceus</name>
    <dbReference type="NCBI Taxonomy" id="35708"/>
    <lineage>
        <taxon>Eukaryota</taxon>
        <taxon>Viridiplantae</taxon>
        <taxon>Streptophyta</taxon>
        <taxon>Embryophyta</taxon>
        <taxon>Tracheophyta</taxon>
        <taxon>Spermatophyta</taxon>
        <taxon>Magnoliopsida</taxon>
        <taxon>Liliopsida</taxon>
        <taxon>Poales</taxon>
        <taxon>Poaceae</taxon>
        <taxon>PACMAD clade</taxon>
        <taxon>Arundinoideae</taxon>
        <taxon>Arundineae</taxon>
        <taxon>Arundo</taxon>
    </lineage>
</organism>
<keyword evidence="1" id="KW-1133">Transmembrane helix</keyword>
<reference evidence="2" key="1">
    <citation type="submission" date="2014-09" db="EMBL/GenBank/DDBJ databases">
        <authorList>
            <person name="Magalhaes I.L.F."/>
            <person name="Oliveira U."/>
            <person name="Santos F.R."/>
            <person name="Vidigal T.H.D.A."/>
            <person name="Brescovit A.D."/>
            <person name="Santos A.J."/>
        </authorList>
    </citation>
    <scope>NUCLEOTIDE SEQUENCE</scope>
    <source>
        <tissue evidence="2">Shoot tissue taken approximately 20 cm above the soil surface</tissue>
    </source>
</reference>
<dbReference type="AlphaFoldDB" id="A0A0A8YGJ5"/>
<reference evidence="2" key="2">
    <citation type="journal article" date="2015" name="Data Brief">
        <title>Shoot transcriptome of the giant reed, Arundo donax.</title>
        <authorList>
            <person name="Barrero R.A."/>
            <person name="Guerrero F.D."/>
            <person name="Moolhuijzen P."/>
            <person name="Goolsby J.A."/>
            <person name="Tidwell J."/>
            <person name="Bellgard S.E."/>
            <person name="Bellgard M.I."/>
        </authorList>
    </citation>
    <scope>NUCLEOTIDE SEQUENCE</scope>
    <source>
        <tissue evidence="2">Shoot tissue taken approximately 20 cm above the soil surface</tissue>
    </source>
</reference>